<feature type="non-terminal residue" evidence="1">
    <location>
        <position position="1"/>
    </location>
</feature>
<protein>
    <submittedName>
        <fullName evidence="1">Uncharacterized protein</fullName>
    </submittedName>
</protein>
<accession>M2TWE0</accession>
<sequence length="50" mass="5732">VEGRTTGRVEDRAYCLQGILDVKLAPIYSKGEAGAFNYLKREMHKLEQYI</sequence>
<keyword evidence="2" id="KW-1185">Reference proteome</keyword>
<reference evidence="1 2" key="1">
    <citation type="journal article" date="2012" name="PLoS Pathog.">
        <title>Diverse lifestyles and strategies of plant pathogenesis encoded in the genomes of eighteen Dothideomycetes fungi.</title>
        <authorList>
            <person name="Ohm R.A."/>
            <person name="Feau N."/>
            <person name="Henrissat B."/>
            <person name="Schoch C.L."/>
            <person name="Horwitz B.A."/>
            <person name="Barry K.W."/>
            <person name="Condon B.J."/>
            <person name="Copeland A.C."/>
            <person name="Dhillon B."/>
            <person name="Glaser F."/>
            <person name="Hesse C.N."/>
            <person name="Kosti I."/>
            <person name="LaButti K."/>
            <person name="Lindquist E.A."/>
            <person name="Lucas S."/>
            <person name="Salamov A.A."/>
            <person name="Bradshaw R.E."/>
            <person name="Ciuffetti L."/>
            <person name="Hamelin R.C."/>
            <person name="Kema G.H.J."/>
            <person name="Lawrence C."/>
            <person name="Scott J.A."/>
            <person name="Spatafora J.W."/>
            <person name="Turgeon B.G."/>
            <person name="de Wit P.J.G.M."/>
            <person name="Zhong S."/>
            <person name="Goodwin S.B."/>
            <person name="Grigoriev I.V."/>
        </authorList>
    </citation>
    <scope>NUCLEOTIDE SEQUENCE [LARGE SCALE GENOMIC DNA]</scope>
    <source>
        <strain evidence="2">C5 / ATCC 48332 / race O</strain>
    </source>
</reference>
<dbReference type="Proteomes" id="UP000016936">
    <property type="component" value="Unassembled WGS sequence"/>
</dbReference>
<organism evidence="1 2">
    <name type="scientific">Cochliobolus heterostrophus (strain C5 / ATCC 48332 / race O)</name>
    <name type="common">Southern corn leaf blight fungus</name>
    <name type="synonym">Bipolaris maydis</name>
    <dbReference type="NCBI Taxonomy" id="701091"/>
    <lineage>
        <taxon>Eukaryota</taxon>
        <taxon>Fungi</taxon>
        <taxon>Dikarya</taxon>
        <taxon>Ascomycota</taxon>
        <taxon>Pezizomycotina</taxon>
        <taxon>Dothideomycetes</taxon>
        <taxon>Pleosporomycetidae</taxon>
        <taxon>Pleosporales</taxon>
        <taxon>Pleosporineae</taxon>
        <taxon>Pleosporaceae</taxon>
        <taxon>Bipolaris</taxon>
    </lineage>
</organism>
<proteinExistence type="predicted"/>
<evidence type="ECO:0000313" key="2">
    <source>
        <dbReference type="Proteomes" id="UP000016936"/>
    </source>
</evidence>
<dbReference type="EMBL" id="KB445578">
    <property type="protein sequence ID" value="EMD90819.1"/>
    <property type="molecule type" value="Genomic_DNA"/>
</dbReference>
<reference evidence="2" key="2">
    <citation type="journal article" date="2013" name="PLoS Genet.">
        <title>Comparative genome structure, secondary metabolite, and effector coding capacity across Cochliobolus pathogens.</title>
        <authorList>
            <person name="Condon B.J."/>
            <person name="Leng Y."/>
            <person name="Wu D."/>
            <person name="Bushley K.E."/>
            <person name="Ohm R.A."/>
            <person name="Otillar R."/>
            <person name="Martin J."/>
            <person name="Schackwitz W."/>
            <person name="Grimwood J."/>
            <person name="MohdZainudin N."/>
            <person name="Xue C."/>
            <person name="Wang R."/>
            <person name="Manning V.A."/>
            <person name="Dhillon B."/>
            <person name="Tu Z.J."/>
            <person name="Steffenson B.J."/>
            <person name="Salamov A."/>
            <person name="Sun H."/>
            <person name="Lowry S."/>
            <person name="LaButti K."/>
            <person name="Han J."/>
            <person name="Copeland A."/>
            <person name="Lindquist E."/>
            <person name="Barry K."/>
            <person name="Schmutz J."/>
            <person name="Baker S.E."/>
            <person name="Ciuffetti L.M."/>
            <person name="Grigoriev I.V."/>
            <person name="Zhong S."/>
            <person name="Turgeon B.G."/>
        </authorList>
    </citation>
    <scope>NUCLEOTIDE SEQUENCE [LARGE SCALE GENOMIC DNA]</scope>
    <source>
        <strain evidence="2">C5 / ATCC 48332 / race O</strain>
    </source>
</reference>
<name>M2TWE0_COCH5</name>
<gene>
    <name evidence="1" type="ORF">COCHEDRAFT_1106384</name>
</gene>
<dbReference type="HOGENOM" id="CLU_3129688_0_0_1"/>
<evidence type="ECO:0000313" key="1">
    <source>
        <dbReference type="EMBL" id="EMD90819.1"/>
    </source>
</evidence>
<dbReference type="AlphaFoldDB" id="M2TWE0"/>